<feature type="compositionally biased region" description="Basic and acidic residues" evidence="1">
    <location>
        <begin position="396"/>
        <end position="409"/>
    </location>
</feature>
<sequence length="409" mass="43318">MPALKSPYREFGHSFVLLNSQNAIDRGAMLLEVKRSADRSKGRIGNVRTCRKLFCTQVLSCMGHSRPGFAHTAMKHGHTMKGRPVFLSHQEHQLANPSILLGAFLLAAHAIQAQTSNATCTLTATTEWMFNADGHSPCLVWSRIQSICLLPSSYIIVPPLVDSLWSYNAPTESSSICLCNSVSYNLMSRIRRSSGGNSYVGVQSSFKRQGGVGSIRFESVTAAANTGSWTTALSRSFAEASNTTTGNLFVTTGRASGSGSGVNVGSISAGNGLTIASFTSTYKSNSSSTSSPDSEGGSNDSSPSHSIPLGPVIGGVAGGLVGLILLFVIWRWYVNSRHCLPNPYSPFSTSSGFGGGVKKEKHKSKKRITYPYPATTRSSLVVPVFGSGGEAEGDEERAGSGDKGRGRNS</sequence>
<dbReference type="EMBL" id="CP143818">
    <property type="protein sequence ID" value="WVO24884.1"/>
    <property type="molecule type" value="Genomic_DNA"/>
</dbReference>
<name>A0ABZ2B445_9TREE</name>
<dbReference type="Proteomes" id="UP001432216">
    <property type="component" value="Chromosome 13"/>
</dbReference>
<dbReference type="RefSeq" id="XP_064724123.1">
    <property type="nucleotide sequence ID" value="XM_064868051.1"/>
</dbReference>
<feature type="transmembrane region" description="Helical" evidence="2">
    <location>
        <begin position="309"/>
        <end position="330"/>
    </location>
</feature>
<evidence type="ECO:0000313" key="3">
    <source>
        <dbReference type="EMBL" id="WVO24884.1"/>
    </source>
</evidence>
<accession>A0ABZ2B445</accession>
<feature type="region of interest" description="Disordered" evidence="1">
    <location>
        <begin position="284"/>
        <end position="305"/>
    </location>
</feature>
<keyword evidence="2" id="KW-1133">Transmembrane helix</keyword>
<dbReference type="GeneID" id="89993032"/>
<feature type="compositionally biased region" description="Polar residues" evidence="1">
    <location>
        <begin position="296"/>
        <end position="305"/>
    </location>
</feature>
<organism evidence="3 4">
    <name type="scientific">Cryptococcus decagattii</name>
    <dbReference type="NCBI Taxonomy" id="1859122"/>
    <lineage>
        <taxon>Eukaryota</taxon>
        <taxon>Fungi</taxon>
        <taxon>Dikarya</taxon>
        <taxon>Basidiomycota</taxon>
        <taxon>Agaricomycotina</taxon>
        <taxon>Tremellomycetes</taxon>
        <taxon>Tremellales</taxon>
        <taxon>Cryptococcaceae</taxon>
        <taxon>Cryptococcus</taxon>
        <taxon>Cryptococcus gattii species complex</taxon>
    </lineage>
</organism>
<feature type="region of interest" description="Disordered" evidence="1">
    <location>
        <begin position="350"/>
        <end position="409"/>
    </location>
</feature>
<evidence type="ECO:0008006" key="5">
    <source>
        <dbReference type="Google" id="ProtNLM"/>
    </source>
</evidence>
<proteinExistence type="predicted"/>
<evidence type="ECO:0000313" key="4">
    <source>
        <dbReference type="Proteomes" id="UP001432216"/>
    </source>
</evidence>
<keyword evidence="2" id="KW-0472">Membrane</keyword>
<evidence type="ECO:0000256" key="2">
    <source>
        <dbReference type="SAM" id="Phobius"/>
    </source>
</evidence>
<gene>
    <name evidence="3" type="ORF">IAS62_006264</name>
</gene>
<keyword evidence="2" id="KW-0812">Transmembrane</keyword>
<feature type="compositionally biased region" description="Basic residues" evidence="1">
    <location>
        <begin position="359"/>
        <end position="368"/>
    </location>
</feature>
<protein>
    <recommendedName>
        <fullName evidence="5">Mid2 domain-containing protein</fullName>
    </recommendedName>
</protein>
<reference evidence="3 4" key="1">
    <citation type="submission" date="2024-01" db="EMBL/GenBank/DDBJ databases">
        <title>Comparative genomics of Cryptococcus and Kwoniella reveals pathogenesis evolution and contrasting modes of karyotype evolution via chromosome fusion or intercentromeric recombination.</title>
        <authorList>
            <person name="Coelho M.A."/>
            <person name="David-Palma M."/>
            <person name="Shea T."/>
            <person name="Bowers K."/>
            <person name="McGinley-Smith S."/>
            <person name="Mohammad A.W."/>
            <person name="Gnirke A."/>
            <person name="Yurkov A.M."/>
            <person name="Nowrousian M."/>
            <person name="Sun S."/>
            <person name="Cuomo C.A."/>
            <person name="Heitman J."/>
        </authorList>
    </citation>
    <scope>NUCLEOTIDE SEQUENCE [LARGE SCALE GENOMIC DNA]</scope>
    <source>
        <strain evidence="3 4">7685027</strain>
    </source>
</reference>
<feature type="compositionally biased region" description="Low complexity" evidence="1">
    <location>
        <begin position="284"/>
        <end position="294"/>
    </location>
</feature>
<evidence type="ECO:0000256" key="1">
    <source>
        <dbReference type="SAM" id="MobiDB-lite"/>
    </source>
</evidence>
<keyword evidence="4" id="KW-1185">Reference proteome</keyword>